<feature type="non-terminal residue" evidence="2">
    <location>
        <position position="1"/>
    </location>
</feature>
<feature type="compositionally biased region" description="Basic and acidic residues" evidence="1">
    <location>
        <begin position="184"/>
        <end position="196"/>
    </location>
</feature>
<feature type="region of interest" description="Disordered" evidence="1">
    <location>
        <begin position="1"/>
        <end position="25"/>
    </location>
</feature>
<organism evidence="2 3">
    <name type="scientific">Ficus carica</name>
    <name type="common">Common fig</name>
    <dbReference type="NCBI Taxonomy" id="3494"/>
    <lineage>
        <taxon>Eukaryota</taxon>
        <taxon>Viridiplantae</taxon>
        <taxon>Streptophyta</taxon>
        <taxon>Embryophyta</taxon>
        <taxon>Tracheophyta</taxon>
        <taxon>Spermatophyta</taxon>
        <taxon>Magnoliopsida</taxon>
        <taxon>eudicotyledons</taxon>
        <taxon>Gunneridae</taxon>
        <taxon>Pentapetalae</taxon>
        <taxon>rosids</taxon>
        <taxon>fabids</taxon>
        <taxon>Rosales</taxon>
        <taxon>Moraceae</taxon>
        <taxon>Ficeae</taxon>
        <taxon>Ficus</taxon>
    </lineage>
</organism>
<evidence type="ECO:0000313" key="3">
    <source>
        <dbReference type="Proteomes" id="UP001187192"/>
    </source>
</evidence>
<dbReference type="PANTHER" id="PTHR35292:SF3">
    <property type="entry name" value="EXPRESSED PROTEIN"/>
    <property type="match status" value="1"/>
</dbReference>
<evidence type="ECO:0000256" key="1">
    <source>
        <dbReference type="SAM" id="MobiDB-lite"/>
    </source>
</evidence>
<protein>
    <submittedName>
        <fullName evidence="2">Uncharacterized protein</fullName>
    </submittedName>
</protein>
<feature type="compositionally biased region" description="Basic and acidic residues" evidence="1">
    <location>
        <begin position="1"/>
        <end position="13"/>
    </location>
</feature>
<evidence type="ECO:0000313" key="2">
    <source>
        <dbReference type="EMBL" id="GMN22735.1"/>
    </source>
</evidence>
<dbReference type="AlphaFoldDB" id="A0AA88CLW0"/>
<comment type="caution">
    <text evidence="2">The sequence shown here is derived from an EMBL/GenBank/DDBJ whole genome shotgun (WGS) entry which is preliminary data.</text>
</comment>
<dbReference type="EMBL" id="BTGU01004145">
    <property type="protein sequence ID" value="GMN22735.1"/>
    <property type="molecule type" value="Genomic_DNA"/>
</dbReference>
<proteinExistence type="predicted"/>
<sequence length="208" mass="23539">MHRSDDEKRSTDLRKKRKSENLNGEKCNRITMKIAKDRAKNQGNIAGKSPCDVSAPDLRPPRRGFFNRRAPYLVRQKLVWLSQMLNLAGIGDRKRKQKLKETVAISRGSEKHTNFRDHDRTWESRIVDDEDRSNSSASLSLSKKLKAMATLAAAAARRAATLSRVSFPKAAANCIQRRGLAGAADHHGPPKVDFWKDPMSPSKWKEEH</sequence>
<feature type="region of interest" description="Disordered" evidence="1">
    <location>
        <begin position="180"/>
        <end position="208"/>
    </location>
</feature>
<name>A0AA88CLW0_FICCA</name>
<reference evidence="2" key="1">
    <citation type="submission" date="2023-07" db="EMBL/GenBank/DDBJ databases">
        <title>draft genome sequence of fig (Ficus carica).</title>
        <authorList>
            <person name="Takahashi T."/>
            <person name="Nishimura K."/>
        </authorList>
    </citation>
    <scope>NUCLEOTIDE SEQUENCE</scope>
</reference>
<accession>A0AA88CLW0</accession>
<dbReference type="Proteomes" id="UP001187192">
    <property type="component" value="Unassembled WGS sequence"/>
</dbReference>
<keyword evidence="3" id="KW-1185">Reference proteome</keyword>
<gene>
    <name evidence="2" type="ORF">TIFTF001_045698</name>
</gene>
<dbReference type="PANTHER" id="PTHR35292">
    <property type="entry name" value="EXPRESSED PROTEIN"/>
    <property type="match status" value="1"/>
</dbReference>